<dbReference type="AlphaFoldDB" id="A0A926XUW0"/>
<dbReference type="PANTHER" id="PTHR30572">
    <property type="entry name" value="MEMBRANE COMPONENT OF TRANSPORTER-RELATED"/>
    <property type="match status" value="1"/>
</dbReference>
<reference evidence="9" key="1">
    <citation type="submission" date="2020-09" db="EMBL/GenBank/DDBJ databases">
        <authorList>
            <person name="Kim M.K."/>
        </authorList>
    </citation>
    <scope>NUCLEOTIDE SEQUENCE</scope>
    <source>
        <strain evidence="9">BT702</strain>
    </source>
</reference>
<accession>A0A926XUW0</accession>
<feature type="transmembrane region" description="Helical" evidence="6">
    <location>
        <begin position="720"/>
        <end position="739"/>
    </location>
</feature>
<keyword evidence="10" id="KW-1185">Reference proteome</keyword>
<evidence type="ECO:0000256" key="2">
    <source>
        <dbReference type="ARBA" id="ARBA00022475"/>
    </source>
</evidence>
<evidence type="ECO:0000256" key="1">
    <source>
        <dbReference type="ARBA" id="ARBA00004651"/>
    </source>
</evidence>
<feature type="transmembrane region" description="Helical" evidence="6">
    <location>
        <begin position="425"/>
        <end position="445"/>
    </location>
</feature>
<dbReference type="Pfam" id="PF12704">
    <property type="entry name" value="MacB_PCD"/>
    <property type="match status" value="2"/>
</dbReference>
<dbReference type="GO" id="GO:0022857">
    <property type="term" value="F:transmembrane transporter activity"/>
    <property type="evidence" value="ECO:0007669"/>
    <property type="project" value="TreeGrafter"/>
</dbReference>
<feature type="transmembrane region" description="Helical" evidence="6">
    <location>
        <begin position="21"/>
        <end position="42"/>
    </location>
</feature>
<feature type="domain" description="ABC3 transporter permease C-terminal" evidence="7">
    <location>
        <begin position="671"/>
        <end position="780"/>
    </location>
</feature>
<evidence type="ECO:0000256" key="6">
    <source>
        <dbReference type="SAM" id="Phobius"/>
    </source>
</evidence>
<dbReference type="Pfam" id="PF02687">
    <property type="entry name" value="FtsX"/>
    <property type="match status" value="2"/>
</dbReference>
<evidence type="ECO:0000313" key="9">
    <source>
        <dbReference type="EMBL" id="MBD2700717.1"/>
    </source>
</evidence>
<feature type="transmembrane region" description="Helical" evidence="6">
    <location>
        <begin position="751"/>
        <end position="772"/>
    </location>
</feature>
<feature type="transmembrane region" description="Helical" evidence="6">
    <location>
        <begin position="339"/>
        <end position="357"/>
    </location>
</feature>
<organism evidence="9 10">
    <name type="scientific">Spirosoma profusum</name>
    <dbReference type="NCBI Taxonomy" id="2771354"/>
    <lineage>
        <taxon>Bacteria</taxon>
        <taxon>Pseudomonadati</taxon>
        <taxon>Bacteroidota</taxon>
        <taxon>Cytophagia</taxon>
        <taxon>Cytophagales</taxon>
        <taxon>Cytophagaceae</taxon>
        <taxon>Spirosoma</taxon>
    </lineage>
</organism>
<proteinExistence type="predicted"/>
<protein>
    <submittedName>
        <fullName evidence="9">ABC transporter permease</fullName>
    </submittedName>
</protein>
<gene>
    <name evidence="9" type="ORF">IC229_08720</name>
</gene>
<dbReference type="RefSeq" id="WP_190886571.1">
    <property type="nucleotide sequence ID" value="NZ_JACWZY010000005.1"/>
</dbReference>
<feature type="transmembrane region" description="Helical" evidence="6">
    <location>
        <begin position="283"/>
        <end position="305"/>
    </location>
</feature>
<feature type="transmembrane region" description="Helical" evidence="6">
    <location>
        <begin position="377"/>
        <end position="400"/>
    </location>
</feature>
<evidence type="ECO:0000256" key="5">
    <source>
        <dbReference type="ARBA" id="ARBA00023136"/>
    </source>
</evidence>
<dbReference type="PANTHER" id="PTHR30572:SF18">
    <property type="entry name" value="ABC-TYPE MACROLIDE FAMILY EXPORT SYSTEM PERMEASE COMPONENT 2"/>
    <property type="match status" value="1"/>
</dbReference>
<evidence type="ECO:0000313" key="10">
    <source>
        <dbReference type="Proteomes" id="UP000598820"/>
    </source>
</evidence>
<sequence length="791" mass="89082">MLRNYLKIAFRNLAKNKAYSAINIIGLAVGMSVAMLIGLWIYDELSFNKFHKNYNHLAQLYINQTFNGIEGTSRAVSLPSANEVKTKYPSDFKAVALCSWNFGHLLVNGDKKVNKEGMYAEPELPEMLSLNMLKGDYATALKEPASILLSESLAKTLFGSANPLNKILKIDAKNNVKVTGVFEDLPYNSNFYDVNYYLPWSAYLANEGWVKESLQQWGNHSFQCFAQITEKGDMKTISTKIRDIEKKHASVSEKPEYFLHPMSMWHLYSDYKDGKNIGGGIQFVWLFSLIGVFVLLLACINFMNLSTARSEKRAKEVGIRKAVGSLRQQLITQFMSESMLVVAMSLVLALLIVLIALPAFNDLSGKKVEFPYTNPVFWIIVLGFSLITGFLSGSYPALYLSSFNPLSVLKGTFKVGRWAAIPRKVLVVVQFTVSITLIIGTIIVFQQIQHAKNRPVGYDRSNLLQTFTSPGTNGKYEPLRDDLLKTGVVYEMSQSSSPTTGVWSNQIGFEWEGKDPKSLPLFGIVGCTHHFGKSIDWKILEGRDFSKDFSTDTSAFVLNEAAVKLTGLKNIVGKTIRYNEKPMQVVGVIKDMVMESPYEPIKPTIFLVRYDWSNVINIRLKPNTPVDEALQKLKAVFKKYDPDTPFDFKFTDQEYDAKFRTEERVGKLARVFAVLAIFISCLGLFGLASFMAEQRIKEIGVRKVLGASVFSLWGLLSKEFVRLVILSFLIATPIAWYFLDDWLQHYDYRTTISWTIFVLSGLGATVITLLTVSYQAIRAALVNPVKSLRSE</sequence>
<keyword evidence="4 6" id="KW-1133">Transmembrane helix</keyword>
<dbReference type="InterPro" id="IPR003838">
    <property type="entry name" value="ABC3_permease_C"/>
</dbReference>
<dbReference type="Proteomes" id="UP000598820">
    <property type="component" value="Unassembled WGS sequence"/>
</dbReference>
<feature type="domain" description="MacB-like periplasmic core" evidence="8">
    <location>
        <begin position="432"/>
        <end position="635"/>
    </location>
</feature>
<evidence type="ECO:0000259" key="8">
    <source>
        <dbReference type="Pfam" id="PF12704"/>
    </source>
</evidence>
<dbReference type="InterPro" id="IPR050250">
    <property type="entry name" value="Macrolide_Exporter_MacB"/>
</dbReference>
<keyword evidence="5 6" id="KW-0472">Membrane</keyword>
<keyword evidence="3 6" id="KW-0812">Transmembrane</keyword>
<dbReference type="GO" id="GO:0005886">
    <property type="term" value="C:plasma membrane"/>
    <property type="evidence" value="ECO:0007669"/>
    <property type="project" value="UniProtKB-SubCell"/>
</dbReference>
<feature type="domain" description="ABC3 transporter permease C-terminal" evidence="7">
    <location>
        <begin position="289"/>
        <end position="405"/>
    </location>
</feature>
<dbReference type="InterPro" id="IPR025857">
    <property type="entry name" value="MacB_PCD"/>
</dbReference>
<name>A0A926XUW0_9BACT</name>
<dbReference type="EMBL" id="JACWZY010000005">
    <property type="protein sequence ID" value="MBD2700717.1"/>
    <property type="molecule type" value="Genomic_DNA"/>
</dbReference>
<comment type="caution">
    <text evidence="9">The sequence shown here is derived from an EMBL/GenBank/DDBJ whole genome shotgun (WGS) entry which is preliminary data.</text>
</comment>
<comment type="subcellular location">
    <subcellularLocation>
        <location evidence="1">Cell membrane</location>
        <topology evidence="1">Multi-pass membrane protein</topology>
    </subcellularLocation>
</comment>
<feature type="transmembrane region" description="Helical" evidence="6">
    <location>
        <begin position="668"/>
        <end position="692"/>
    </location>
</feature>
<evidence type="ECO:0000256" key="4">
    <source>
        <dbReference type="ARBA" id="ARBA00022989"/>
    </source>
</evidence>
<evidence type="ECO:0000256" key="3">
    <source>
        <dbReference type="ARBA" id="ARBA00022692"/>
    </source>
</evidence>
<keyword evidence="2" id="KW-1003">Cell membrane</keyword>
<feature type="domain" description="MacB-like periplasmic core" evidence="8">
    <location>
        <begin position="20"/>
        <end position="243"/>
    </location>
</feature>
<evidence type="ECO:0000259" key="7">
    <source>
        <dbReference type="Pfam" id="PF02687"/>
    </source>
</evidence>